<evidence type="ECO:0000313" key="2">
    <source>
        <dbReference type="Proteomes" id="UP001139308"/>
    </source>
</evidence>
<dbReference type="Gene3D" id="3.30.565.10">
    <property type="entry name" value="Histidine kinase-like ATPase, C-terminal domain"/>
    <property type="match status" value="1"/>
</dbReference>
<dbReference type="AlphaFoldDB" id="A0A9X1UMP2"/>
<protein>
    <submittedName>
        <fullName evidence="1">ATP-binding protein</fullName>
    </submittedName>
</protein>
<dbReference type="SUPFAM" id="SSF55874">
    <property type="entry name" value="ATPase domain of HSP90 chaperone/DNA topoisomerase II/histidine kinase"/>
    <property type="match status" value="1"/>
</dbReference>
<comment type="caution">
    <text evidence="1">The sequence shown here is derived from an EMBL/GenBank/DDBJ whole genome shotgun (WGS) entry which is preliminary data.</text>
</comment>
<dbReference type="GO" id="GO:0005524">
    <property type="term" value="F:ATP binding"/>
    <property type="evidence" value="ECO:0007669"/>
    <property type="project" value="UniProtKB-KW"/>
</dbReference>
<organism evidence="1 2">
    <name type="scientific">Paraburkholderia tagetis</name>
    <dbReference type="NCBI Taxonomy" id="2913261"/>
    <lineage>
        <taxon>Bacteria</taxon>
        <taxon>Pseudomonadati</taxon>
        <taxon>Pseudomonadota</taxon>
        <taxon>Betaproteobacteria</taxon>
        <taxon>Burkholderiales</taxon>
        <taxon>Burkholderiaceae</taxon>
        <taxon>Paraburkholderia</taxon>
    </lineage>
</organism>
<dbReference type="EMBL" id="JAKLJA010000054">
    <property type="protein sequence ID" value="MCG5078263.1"/>
    <property type="molecule type" value="Genomic_DNA"/>
</dbReference>
<reference evidence="1" key="1">
    <citation type="submission" date="2022-01" db="EMBL/GenBank/DDBJ databases">
        <title>Genome sequence and assembly of Parabukholderia sp. RG36.</title>
        <authorList>
            <person name="Chhetri G."/>
        </authorList>
    </citation>
    <scope>NUCLEOTIDE SEQUENCE</scope>
    <source>
        <strain evidence="1">RG36</strain>
    </source>
</reference>
<name>A0A9X1UMP2_9BURK</name>
<keyword evidence="2" id="KW-1185">Reference proteome</keyword>
<evidence type="ECO:0000313" key="1">
    <source>
        <dbReference type="EMBL" id="MCG5078263.1"/>
    </source>
</evidence>
<keyword evidence="1" id="KW-0067">ATP-binding</keyword>
<gene>
    <name evidence="1" type="ORF">L5014_33855</name>
</gene>
<proteinExistence type="predicted"/>
<accession>A0A9X1UMP2</accession>
<keyword evidence="1" id="KW-0547">Nucleotide-binding</keyword>
<dbReference type="RefSeq" id="WP_238468265.1">
    <property type="nucleotide sequence ID" value="NZ_JAKLJA010000054.1"/>
</dbReference>
<dbReference type="InterPro" id="IPR036890">
    <property type="entry name" value="HATPase_C_sf"/>
</dbReference>
<dbReference type="Proteomes" id="UP001139308">
    <property type="component" value="Unassembled WGS sequence"/>
</dbReference>
<sequence>MKNEITAILREKAPLKAREIARKLNTERRIVNQILHANDSIFVKDANDQWSLRAPDELVVEFSFPGWLRPDQFEQVLNACGSPLDSTCARIRFVFPEGLNILLEAAARLLALCNQLIYEGKSVSLVLPDIKVSAYLNRAGFFDLLDVEVAVVPSRPKSSTAQSRHGQTDSLVEVAKIDLANIDTNIPHRLREAVGAHANEQRQMGSILSELFHNICEHSSSPIPGFAALQLYKRGADPYVSTVFSDNGTGIVGTLWPALPKETRALLESSGKDAGVALIEKIFSEGHLSRLQDAARGLGLKSTSDYAEKFNGSIVVRQETFEVTLTYRKGEKKFSHQLGLQPLRGTHICVKFYLTGKNAAR</sequence>